<gene>
    <name evidence="2" type="ORF">AMQ84_04600</name>
</gene>
<dbReference type="Proteomes" id="UP000070475">
    <property type="component" value="Unassembled WGS sequence"/>
</dbReference>
<keyword evidence="1" id="KW-0472">Membrane</keyword>
<evidence type="ECO:0000256" key="1">
    <source>
        <dbReference type="SAM" id="Phobius"/>
    </source>
</evidence>
<feature type="transmembrane region" description="Helical" evidence="1">
    <location>
        <begin position="46"/>
        <end position="67"/>
    </location>
</feature>
<proteinExistence type="predicted"/>
<organism evidence="2 3">
    <name type="scientific">Paenibacillus riograndensis</name>
    <dbReference type="NCBI Taxonomy" id="483937"/>
    <lineage>
        <taxon>Bacteria</taxon>
        <taxon>Bacillati</taxon>
        <taxon>Bacillota</taxon>
        <taxon>Bacilli</taxon>
        <taxon>Bacillales</taxon>
        <taxon>Paenibacillaceae</taxon>
        <taxon>Paenibacillus</taxon>
        <taxon>Paenibacillus sonchi group</taxon>
    </lineage>
</organism>
<name>A0A132U9B7_9BACL</name>
<feature type="transmembrane region" description="Helical" evidence="1">
    <location>
        <begin position="12"/>
        <end position="34"/>
    </location>
</feature>
<comment type="caution">
    <text evidence="2">The sequence shown here is derived from an EMBL/GenBank/DDBJ whole genome shotgun (WGS) entry which is preliminary data.</text>
</comment>
<evidence type="ECO:0000313" key="3">
    <source>
        <dbReference type="Proteomes" id="UP000070475"/>
    </source>
</evidence>
<sequence length="69" mass="7691">MDGNGEKLMVHLVTYTAAITIFSALMLLTVDRAIYKSSGWVRERKYASALGWGCAGVSLLFIVWRLILL</sequence>
<keyword evidence="1" id="KW-1133">Transmembrane helix</keyword>
<dbReference type="AlphaFoldDB" id="A0A132U9B7"/>
<keyword evidence="3" id="KW-1185">Reference proteome</keyword>
<dbReference type="NCBIfam" id="NF042414">
    <property type="entry name" value="CLC_0170_fam"/>
    <property type="match status" value="1"/>
</dbReference>
<keyword evidence="1" id="KW-0812">Transmembrane</keyword>
<evidence type="ECO:0000313" key="2">
    <source>
        <dbReference type="EMBL" id="KWX80162.1"/>
    </source>
</evidence>
<dbReference type="PATRIC" id="fig|483937.3.peg.4887"/>
<accession>A0A132U9B7</accession>
<dbReference type="InterPro" id="IPR049971">
    <property type="entry name" value="CLC_0170-like"/>
</dbReference>
<reference evidence="2 3" key="1">
    <citation type="submission" date="2015-08" db="EMBL/GenBank/DDBJ databases">
        <title>Genomes of Paenibacillus riograndensis.</title>
        <authorList>
            <person name="Sant'Anna F.H."/>
            <person name="Souza R."/>
            <person name="Ambrosini A."/>
            <person name="Bach E."/>
            <person name="Fernandes G."/>
            <person name="Balsanelli E."/>
            <person name="Baura V.A."/>
            <person name="Pedrosa F.O."/>
            <person name="Souza E.M."/>
            <person name="Passaglia L."/>
        </authorList>
    </citation>
    <scope>NUCLEOTIDE SEQUENCE [LARGE SCALE GENOMIC DNA]</scope>
    <source>
        <strain evidence="2 3">CAS34</strain>
    </source>
</reference>
<protein>
    <submittedName>
        <fullName evidence="2">Uncharacterized protein</fullName>
    </submittedName>
</protein>
<dbReference type="EMBL" id="LIRB01000104">
    <property type="protein sequence ID" value="KWX80162.1"/>
    <property type="molecule type" value="Genomic_DNA"/>
</dbReference>